<gene>
    <name evidence="1" type="ORF">CR152_12325</name>
</gene>
<keyword evidence="2" id="KW-1185">Reference proteome</keyword>
<organism evidence="1 2">
    <name type="scientific">Massilia violaceinigra</name>
    <dbReference type="NCBI Taxonomy" id="2045208"/>
    <lineage>
        <taxon>Bacteria</taxon>
        <taxon>Pseudomonadati</taxon>
        <taxon>Pseudomonadota</taxon>
        <taxon>Betaproteobacteria</taxon>
        <taxon>Burkholderiales</taxon>
        <taxon>Oxalobacteraceae</taxon>
        <taxon>Telluria group</taxon>
        <taxon>Massilia</taxon>
    </lineage>
</organism>
<name>A0A2D2DJT5_9BURK</name>
<dbReference type="Gene3D" id="2.120.10.30">
    <property type="entry name" value="TolB, C-terminal domain"/>
    <property type="match status" value="3"/>
</dbReference>
<sequence length="585" mass="60376">MLPAGLTLIAGDTGSMVTTDGTGVDARFGYIRDALIDSKGTVYVSETRIDNRGIFVGTGPTIRAFGRDGVVRTVLSAPVPADEAHASLDPTGAVLSFDRDEQIRARVGLTTYLIRKDGSTTQVPTELNPTYPDQSFIVGNAAGVRYRINYSSEGGGTSIARIGADGSLTALAGSTVRSSEPRDGQGAAARFAAIGTDGMVVDPAGNLYLIDAATIRRVTPGGLVSTLAGVANSTLPAQDGSGSGAYFDEPRSIVMHDGQLLVLDKTGLRHVSTDGAVTSVGPKLTASPRPLSVTDTQRLLSDGQGNVYAIHRNHVSLIVPDGGASLFVGKPDLSRLPVDGTGAAARLVRPKFMTADSAGNLFVVEQQHIGYRMVGYEQAGVYLRKVAPDGTTTSTVTYGGYPSGIAADRAGNVYVSTLHYIAQVHSATPGGAVIHKLGSDGVWSVFAGADGERGKQDGIGAAARFNAPTILGFDNAGDLYVQDEGNGYRRISPAGAVTTVAAVPLEVGRVGDDAGNRYVADTERSTISRISAAGVSSIVAGIPDRAATVLGPLPGSIEHPRGLVRIGINSYAFISGSAIVRLALP</sequence>
<dbReference type="Proteomes" id="UP000229897">
    <property type="component" value="Chromosome"/>
</dbReference>
<dbReference type="EMBL" id="CP024608">
    <property type="protein sequence ID" value="ATQ75215.1"/>
    <property type="molecule type" value="Genomic_DNA"/>
</dbReference>
<evidence type="ECO:0000313" key="1">
    <source>
        <dbReference type="EMBL" id="ATQ75215.1"/>
    </source>
</evidence>
<accession>A0A2D2DJT5</accession>
<protein>
    <recommendedName>
        <fullName evidence="3">Gluconolaconase</fullName>
    </recommendedName>
</protein>
<dbReference type="AlphaFoldDB" id="A0A2D2DJT5"/>
<dbReference type="PANTHER" id="PTHR13833">
    <property type="match status" value="1"/>
</dbReference>
<reference evidence="1" key="1">
    <citation type="submission" date="2017-10" db="EMBL/GenBank/DDBJ databases">
        <title>Massilia psychrophilum sp. nov., a novel purple-pigmented bacterium isolated from Tianshan glacier, Xinjiang Municipality, China.</title>
        <authorList>
            <person name="Wang H."/>
        </authorList>
    </citation>
    <scope>NUCLEOTIDE SEQUENCE [LARGE SCALE GENOMIC DNA]</scope>
    <source>
        <strain evidence="1">B2</strain>
    </source>
</reference>
<evidence type="ECO:0000313" key="2">
    <source>
        <dbReference type="Proteomes" id="UP000229897"/>
    </source>
</evidence>
<dbReference type="KEGG" id="mass:CR152_12325"/>
<dbReference type="PANTHER" id="PTHR13833:SF71">
    <property type="entry name" value="NHL DOMAIN-CONTAINING PROTEIN"/>
    <property type="match status" value="1"/>
</dbReference>
<evidence type="ECO:0008006" key="3">
    <source>
        <dbReference type="Google" id="ProtNLM"/>
    </source>
</evidence>
<dbReference type="InterPro" id="IPR011042">
    <property type="entry name" value="6-blade_b-propeller_TolB-like"/>
</dbReference>
<dbReference type="SUPFAM" id="SSF101898">
    <property type="entry name" value="NHL repeat"/>
    <property type="match status" value="1"/>
</dbReference>
<proteinExistence type="predicted"/>